<proteinExistence type="predicted"/>
<accession>A0A0C2ND75</accession>
<evidence type="ECO:0000313" key="1">
    <source>
        <dbReference type="EMBL" id="KII74250.1"/>
    </source>
</evidence>
<organism evidence="1 2">
    <name type="scientific">Thelohanellus kitauei</name>
    <name type="common">Myxosporean</name>
    <dbReference type="NCBI Taxonomy" id="669202"/>
    <lineage>
        <taxon>Eukaryota</taxon>
        <taxon>Metazoa</taxon>
        <taxon>Cnidaria</taxon>
        <taxon>Myxozoa</taxon>
        <taxon>Myxosporea</taxon>
        <taxon>Bivalvulida</taxon>
        <taxon>Platysporina</taxon>
        <taxon>Myxobolidae</taxon>
        <taxon>Thelohanellus</taxon>
    </lineage>
</organism>
<name>A0A0C2ND75_THEKT</name>
<dbReference type="AlphaFoldDB" id="A0A0C2ND75"/>
<dbReference type="EMBL" id="JWZT01000486">
    <property type="protein sequence ID" value="KII74250.1"/>
    <property type="molecule type" value="Genomic_DNA"/>
</dbReference>
<keyword evidence="2" id="KW-1185">Reference proteome</keyword>
<protein>
    <submittedName>
        <fullName evidence="1">Uncharacterized protein</fullName>
    </submittedName>
</protein>
<sequence>MIHEHTGSGYYNIHRDEGVREGCNRSCERLSLILNTAVSGQPIHGSIWISPTVCSSYWMYIFTYVLDSIQGNNIVLEVEGIHYWQERQDLNSRLKQMGDEYRILTAISLYVHDKLSRLKQMGNEYRILTAVSFYVHDKLGVCKTRCYYPDRQYTPERWFKAWQFTASFRLTAPTAK</sequence>
<gene>
    <name evidence="1" type="ORF">RF11_07183</name>
</gene>
<dbReference type="Proteomes" id="UP000031668">
    <property type="component" value="Unassembled WGS sequence"/>
</dbReference>
<reference evidence="1 2" key="1">
    <citation type="journal article" date="2014" name="Genome Biol. Evol.">
        <title>The genome of the myxosporean Thelohanellus kitauei shows adaptations to nutrient acquisition within its fish host.</title>
        <authorList>
            <person name="Yang Y."/>
            <person name="Xiong J."/>
            <person name="Zhou Z."/>
            <person name="Huo F."/>
            <person name="Miao W."/>
            <person name="Ran C."/>
            <person name="Liu Y."/>
            <person name="Zhang J."/>
            <person name="Feng J."/>
            <person name="Wang M."/>
            <person name="Wang M."/>
            <person name="Wang L."/>
            <person name="Yao B."/>
        </authorList>
    </citation>
    <scope>NUCLEOTIDE SEQUENCE [LARGE SCALE GENOMIC DNA]</scope>
    <source>
        <strain evidence="1">Wuqing</strain>
    </source>
</reference>
<comment type="caution">
    <text evidence="1">The sequence shown here is derived from an EMBL/GenBank/DDBJ whole genome shotgun (WGS) entry which is preliminary data.</text>
</comment>
<evidence type="ECO:0000313" key="2">
    <source>
        <dbReference type="Proteomes" id="UP000031668"/>
    </source>
</evidence>